<feature type="domain" description="RNA polymerase sigma factor 70 region 4 type 2" evidence="7">
    <location>
        <begin position="134"/>
        <end position="185"/>
    </location>
</feature>
<dbReference type="InterPro" id="IPR039425">
    <property type="entry name" value="RNA_pol_sigma-70-like"/>
</dbReference>
<evidence type="ECO:0000259" key="7">
    <source>
        <dbReference type="Pfam" id="PF08281"/>
    </source>
</evidence>
<evidence type="ECO:0000256" key="5">
    <source>
        <dbReference type="ARBA" id="ARBA00023163"/>
    </source>
</evidence>
<proteinExistence type="inferred from homology"/>
<evidence type="ECO:0000259" key="6">
    <source>
        <dbReference type="Pfam" id="PF04542"/>
    </source>
</evidence>
<dbReference type="PANTHER" id="PTHR43133:SF8">
    <property type="entry name" value="RNA POLYMERASE SIGMA FACTOR HI_1459-RELATED"/>
    <property type="match status" value="1"/>
</dbReference>
<keyword evidence="3" id="KW-0731">Sigma factor</keyword>
<dbReference type="InterPro" id="IPR013249">
    <property type="entry name" value="RNA_pol_sigma70_r4_t2"/>
</dbReference>
<feature type="domain" description="RNA polymerase sigma-70 region 2" evidence="6">
    <location>
        <begin position="51"/>
        <end position="102"/>
    </location>
</feature>
<protein>
    <submittedName>
        <fullName evidence="8">RNA polymerase sigma factor</fullName>
    </submittedName>
</protein>
<reference evidence="8" key="1">
    <citation type="submission" date="2024-05" db="EMBL/GenBank/DDBJ databases">
        <authorList>
            <person name="Cai S.Y."/>
            <person name="Jin L.M."/>
            <person name="Li H.R."/>
        </authorList>
    </citation>
    <scope>NUCLEOTIDE SEQUENCE</scope>
    <source>
        <strain evidence="8">A5-74</strain>
    </source>
</reference>
<keyword evidence="4" id="KW-0238">DNA-binding</keyword>
<gene>
    <name evidence="8" type="ORF">ABLG96_16095</name>
</gene>
<dbReference type="Pfam" id="PF08281">
    <property type="entry name" value="Sigma70_r4_2"/>
    <property type="match status" value="1"/>
</dbReference>
<dbReference type="AlphaFoldDB" id="A0AAU8DKH8"/>
<evidence type="ECO:0000256" key="3">
    <source>
        <dbReference type="ARBA" id="ARBA00023082"/>
    </source>
</evidence>
<sequence length="195" mass="21002">MSGGRAGAAVDEAAADEVRIDGVSVEAVSMLDARGFDAWVRPHWRSMALLATRLAGPSADDVLAEALLAAWHKRSQFDADRGAPRSWLLAIVADRAYKAHRSTLSRPRTTELSAIAGSDRDVRQDRSDMASKVDLNRAVAMLTDRQQLAITLFYAIGLPIAEVAAVMGCADGTVKSTLRDARAKLRSLLIVEETS</sequence>
<dbReference type="RefSeq" id="WP_353648347.1">
    <property type="nucleotide sequence ID" value="NZ_CP159218.1"/>
</dbReference>
<evidence type="ECO:0000256" key="2">
    <source>
        <dbReference type="ARBA" id="ARBA00023015"/>
    </source>
</evidence>
<dbReference type="InterPro" id="IPR014284">
    <property type="entry name" value="RNA_pol_sigma-70_dom"/>
</dbReference>
<dbReference type="Gene3D" id="1.10.1740.10">
    <property type="match status" value="1"/>
</dbReference>
<dbReference type="NCBIfam" id="TIGR02937">
    <property type="entry name" value="sigma70-ECF"/>
    <property type="match status" value="1"/>
</dbReference>
<dbReference type="SUPFAM" id="SSF88659">
    <property type="entry name" value="Sigma3 and sigma4 domains of RNA polymerase sigma factors"/>
    <property type="match status" value="1"/>
</dbReference>
<dbReference type="Gene3D" id="1.10.10.10">
    <property type="entry name" value="Winged helix-like DNA-binding domain superfamily/Winged helix DNA-binding domain"/>
    <property type="match status" value="1"/>
</dbReference>
<dbReference type="GO" id="GO:0016987">
    <property type="term" value="F:sigma factor activity"/>
    <property type="evidence" value="ECO:0007669"/>
    <property type="project" value="UniProtKB-KW"/>
</dbReference>
<dbReference type="InterPro" id="IPR036388">
    <property type="entry name" value="WH-like_DNA-bd_sf"/>
</dbReference>
<accession>A0AAU8DKH8</accession>
<dbReference type="InterPro" id="IPR013324">
    <property type="entry name" value="RNA_pol_sigma_r3/r4-like"/>
</dbReference>
<organism evidence="8">
    <name type="scientific">Nakamurella sp. A5-74</name>
    <dbReference type="NCBI Taxonomy" id="3158264"/>
    <lineage>
        <taxon>Bacteria</taxon>
        <taxon>Bacillati</taxon>
        <taxon>Actinomycetota</taxon>
        <taxon>Actinomycetes</taxon>
        <taxon>Nakamurellales</taxon>
        <taxon>Nakamurellaceae</taxon>
        <taxon>Nakamurella</taxon>
    </lineage>
</organism>
<dbReference type="InterPro" id="IPR013325">
    <property type="entry name" value="RNA_pol_sigma_r2"/>
</dbReference>
<keyword evidence="5" id="KW-0804">Transcription</keyword>
<dbReference type="CDD" id="cd06171">
    <property type="entry name" value="Sigma70_r4"/>
    <property type="match status" value="1"/>
</dbReference>
<evidence type="ECO:0000256" key="1">
    <source>
        <dbReference type="ARBA" id="ARBA00010641"/>
    </source>
</evidence>
<evidence type="ECO:0000313" key="8">
    <source>
        <dbReference type="EMBL" id="XCG62732.1"/>
    </source>
</evidence>
<dbReference type="PANTHER" id="PTHR43133">
    <property type="entry name" value="RNA POLYMERASE ECF-TYPE SIGMA FACTO"/>
    <property type="match status" value="1"/>
</dbReference>
<keyword evidence="2" id="KW-0805">Transcription regulation</keyword>
<dbReference type="Pfam" id="PF04542">
    <property type="entry name" value="Sigma70_r2"/>
    <property type="match status" value="1"/>
</dbReference>
<dbReference type="GO" id="GO:0003677">
    <property type="term" value="F:DNA binding"/>
    <property type="evidence" value="ECO:0007669"/>
    <property type="project" value="UniProtKB-KW"/>
</dbReference>
<name>A0AAU8DKH8_9ACTN</name>
<dbReference type="SUPFAM" id="SSF88946">
    <property type="entry name" value="Sigma2 domain of RNA polymerase sigma factors"/>
    <property type="match status" value="1"/>
</dbReference>
<dbReference type="GO" id="GO:0006352">
    <property type="term" value="P:DNA-templated transcription initiation"/>
    <property type="evidence" value="ECO:0007669"/>
    <property type="project" value="InterPro"/>
</dbReference>
<dbReference type="EMBL" id="CP159218">
    <property type="protein sequence ID" value="XCG62732.1"/>
    <property type="molecule type" value="Genomic_DNA"/>
</dbReference>
<dbReference type="InterPro" id="IPR007627">
    <property type="entry name" value="RNA_pol_sigma70_r2"/>
</dbReference>
<comment type="similarity">
    <text evidence="1">Belongs to the sigma-70 factor family. ECF subfamily.</text>
</comment>
<evidence type="ECO:0000256" key="4">
    <source>
        <dbReference type="ARBA" id="ARBA00023125"/>
    </source>
</evidence>